<dbReference type="InterPro" id="IPR013783">
    <property type="entry name" value="Ig-like_fold"/>
</dbReference>
<comment type="caution">
    <text evidence="1">The sequence shown here is derived from an EMBL/GenBank/DDBJ whole genome shotgun (WGS) entry which is preliminary data.</text>
</comment>
<sequence length="302" mass="33332">MDRYKAIKILSVSFLLFWTIECGGKKEEGTAGNSLPVIHEASLLPLNPTIQSEITVRILASDKDGDPLTYRVKWFVNGKEIGEGMSLKYEEAKKGDKIFAEVTPFDGKEYGKTVRTGEVVISGISPKIISLKITPDVIYSITPNVMVTAMVEDPDNDSVQLFVHWVIRDEVIPDTSNILDLKKYNLKKNDIITGAAFAYDGEFRSEPFTFELHIGNSAPVLSNRVDSIKTKPEAIYYQVPIIDPDGDKLTFELLSGPEGVKIDKNTGVIYGNAGDVNTFEVLVRATDTDGAYLDAKFTLTAP</sequence>
<dbReference type="GO" id="GO:0016020">
    <property type="term" value="C:membrane"/>
    <property type="evidence" value="ECO:0007669"/>
    <property type="project" value="InterPro"/>
</dbReference>
<dbReference type="Pfam" id="PF05345">
    <property type="entry name" value="He_PIG"/>
    <property type="match status" value="1"/>
</dbReference>
<gene>
    <name evidence="1" type="ORF">ENX68_02490</name>
</gene>
<evidence type="ECO:0008006" key="2">
    <source>
        <dbReference type="Google" id="ProtNLM"/>
    </source>
</evidence>
<dbReference type="GO" id="GO:0005509">
    <property type="term" value="F:calcium ion binding"/>
    <property type="evidence" value="ECO:0007669"/>
    <property type="project" value="InterPro"/>
</dbReference>
<dbReference type="Gene3D" id="2.60.40.10">
    <property type="entry name" value="Immunoglobulins"/>
    <property type="match status" value="1"/>
</dbReference>
<name>A0A7V3RGS4_UNCW3</name>
<dbReference type="SUPFAM" id="SSF49313">
    <property type="entry name" value="Cadherin-like"/>
    <property type="match status" value="1"/>
</dbReference>
<dbReference type="AlphaFoldDB" id="A0A7V3RGS4"/>
<reference evidence="1" key="1">
    <citation type="journal article" date="2020" name="mSystems">
        <title>Genome- and Community-Level Interaction Insights into Carbon Utilization and Element Cycling Functions of Hydrothermarchaeota in Hydrothermal Sediment.</title>
        <authorList>
            <person name="Zhou Z."/>
            <person name="Liu Y."/>
            <person name="Xu W."/>
            <person name="Pan J."/>
            <person name="Luo Z.H."/>
            <person name="Li M."/>
        </authorList>
    </citation>
    <scope>NUCLEOTIDE SEQUENCE [LARGE SCALE GENOMIC DNA]</scope>
    <source>
        <strain evidence="1">SpSt-961</strain>
    </source>
</reference>
<evidence type="ECO:0000313" key="1">
    <source>
        <dbReference type="EMBL" id="HGE77854.1"/>
    </source>
</evidence>
<dbReference type="InterPro" id="IPR015919">
    <property type="entry name" value="Cadherin-like_sf"/>
</dbReference>
<protein>
    <recommendedName>
        <fullName evidence="2">Dystroglycan-type cadherin-like domain-containing protein</fullName>
    </recommendedName>
</protein>
<organism evidence="1">
    <name type="scientific">candidate division WOR-3 bacterium</name>
    <dbReference type="NCBI Taxonomy" id="2052148"/>
    <lineage>
        <taxon>Bacteria</taxon>
        <taxon>Bacteria division WOR-3</taxon>
    </lineage>
</organism>
<accession>A0A7V3RGS4</accession>
<dbReference type="EMBL" id="DTOZ01000063">
    <property type="protein sequence ID" value="HGE77854.1"/>
    <property type="molecule type" value="Genomic_DNA"/>
</dbReference>
<proteinExistence type="predicted"/>